<dbReference type="InterPro" id="IPR010994">
    <property type="entry name" value="RuvA_2-like"/>
</dbReference>
<dbReference type="EMBL" id="SGWX01000001">
    <property type="protein sequence ID" value="RZS60250.1"/>
    <property type="molecule type" value="Genomic_DNA"/>
</dbReference>
<dbReference type="GO" id="GO:0015627">
    <property type="term" value="C:type II protein secretion system complex"/>
    <property type="evidence" value="ECO:0007669"/>
    <property type="project" value="TreeGrafter"/>
</dbReference>
<keyword evidence="5" id="KW-1185">Reference proteome</keyword>
<dbReference type="InterPro" id="IPR051675">
    <property type="entry name" value="Endo/Exo/Phosphatase_dom_1"/>
</dbReference>
<feature type="compositionally biased region" description="Low complexity" evidence="1">
    <location>
        <begin position="151"/>
        <end position="177"/>
    </location>
</feature>
<reference evidence="4 5" key="1">
    <citation type="submission" date="2019-02" db="EMBL/GenBank/DDBJ databases">
        <title>Sequencing the genomes of 1000 actinobacteria strains.</title>
        <authorList>
            <person name="Klenk H.-P."/>
        </authorList>
    </citation>
    <scope>NUCLEOTIDE SEQUENCE [LARGE SCALE GENOMIC DNA]</scope>
    <source>
        <strain evidence="4 5">DSM 16932</strain>
    </source>
</reference>
<proteinExistence type="predicted"/>
<sequence length="328" mass="32754">MSEWDEGPYGAALGRLRAARQTGQDTDISRRDAPEPDPGGAAPDLADVRADLAEAPRADLADDLRARLADRRAVTASARQAAAAYAALQGHVPGGAESELEHAGARRWALRPRTAIVAVCAVLLLGVGAAVVSWPRSGVETLGTAGGQTTAEPDAPGDAAYPAPSTAFPSPDAASPGDAPAASVVVDVVGQVREPCVVTLPAGSRVADAVAAAGGASDNADLAAVNLARPLVDGEQVRVPAPGEMLAPPTSGPPSDGGGLAPSDGGLVNLNTADEATLDTLPGIGPALAARIIAWREQNGAFASVDELDEVSGIGPALLAGLRDQVTV</sequence>
<feature type="domain" description="Helix-hairpin-helix DNA-binding motif class 1" evidence="3">
    <location>
        <begin position="306"/>
        <end position="325"/>
    </location>
</feature>
<keyword evidence="2" id="KW-1133">Transmembrane helix</keyword>
<accession>A0A4V2EXP9</accession>
<evidence type="ECO:0000259" key="3">
    <source>
        <dbReference type="SMART" id="SM00278"/>
    </source>
</evidence>
<dbReference type="Proteomes" id="UP000293852">
    <property type="component" value="Unassembled WGS sequence"/>
</dbReference>
<dbReference type="GO" id="GO:0006281">
    <property type="term" value="P:DNA repair"/>
    <property type="evidence" value="ECO:0007669"/>
    <property type="project" value="InterPro"/>
</dbReference>
<feature type="domain" description="Helix-hairpin-helix DNA-binding motif class 1" evidence="3">
    <location>
        <begin position="276"/>
        <end position="295"/>
    </location>
</feature>
<comment type="caution">
    <text evidence="4">The sequence shown here is derived from an EMBL/GenBank/DDBJ whole genome shotgun (WGS) entry which is preliminary data.</text>
</comment>
<evidence type="ECO:0000313" key="4">
    <source>
        <dbReference type="EMBL" id="RZS60250.1"/>
    </source>
</evidence>
<feature type="region of interest" description="Disordered" evidence="1">
    <location>
        <begin position="1"/>
        <end position="48"/>
    </location>
</feature>
<dbReference type="Gene3D" id="1.10.150.320">
    <property type="entry name" value="Photosystem II 12 kDa extrinsic protein"/>
    <property type="match status" value="1"/>
</dbReference>
<dbReference type="SUPFAM" id="SSF47781">
    <property type="entry name" value="RuvA domain 2-like"/>
    <property type="match status" value="1"/>
</dbReference>
<evidence type="ECO:0000313" key="5">
    <source>
        <dbReference type="Proteomes" id="UP000293852"/>
    </source>
</evidence>
<evidence type="ECO:0000256" key="2">
    <source>
        <dbReference type="SAM" id="Phobius"/>
    </source>
</evidence>
<feature type="region of interest" description="Disordered" evidence="1">
    <location>
        <begin position="143"/>
        <end position="177"/>
    </location>
</feature>
<organism evidence="4 5">
    <name type="scientific">Xylanimonas ulmi</name>
    <dbReference type="NCBI Taxonomy" id="228973"/>
    <lineage>
        <taxon>Bacteria</taxon>
        <taxon>Bacillati</taxon>
        <taxon>Actinomycetota</taxon>
        <taxon>Actinomycetes</taxon>
        <taxon>Micrococcales</taxon>
        <taxon>Promicromonosporaceae</taxon>
        <taxon>Xylanimonas</taxon>
    </lineage>
</organism>
<dbReference type="InterPro" id="IPR003583">
    <property type="entry name" value="Hlx-hairpin-Hlx_DNA-bd_motif"/>
</dbReference>
<evidence type="ECO:0000256" key="1">
    <source>
        <dbReference type="SAM" id="MobiDB-lite"/>
    </source>
</evidence>
<feature type="compositionally biased region" description="Low complexity" evidence="1">
    <location>
        <begin position="10"/>
        <end position="20"/>
    </location>
</feature>
<dbReference type="GO" id="GO:0015628">
    <property type="term" value="P:protein secretion by the type II secretion system"/>
    <property type="evidence" value="ECO:0007669"/>
    <property type="project" value="TreeGrafter"/>
</dbReference>
<name>A0A4V2EXP9_9MICO</name>
<gene>
    <name evidence="4" type="ORF">EV386_0502</name>
</gene>
<dbReference type="AlphaFoldDB" id="A0A4V2EXP9"/>
<protein>
    <submittedName>
        <fullName evidence="4">Competence protein ComEA</fullName>
    </submittedName>
</protein>
<dbReference type="PANTHER" id="PTHR21180">
    <property type="entry name" value="ENDONUCLEASE/EXONUCLEASE/PHOSPHATASE FAMILY DOMAIN-CONTAINING PROTEIN 1"/>
    <property type="match status" value="1"/>
</dbReference>
<feature type="transmembrane region" description="Helical" evidence="2">
    <location>
        <begin position="115"/>
        <end position="134"/>
    </location>
</feature>
<dbReference type="GO" id="GO:0003677">
    <property type="term" value="F:DNA binding"/>
    <property type="evidence" value="ECO:0007669"/>
    <property type="project" value="InterPro"/>
</dbReference>
<dbReference type="Gene3D" id="3.10.560.10">
    <property type="entry name" value="Outer membrane lipoprotein wza domain like"/>
    <property type="match status" value="1"/>
</dbReference>
<keyword evidence="2" id="KW-0472">Membrane</keyword>
<feature type="region of interest" description="Disordered" evidence="1">
    <location>
        <begin position="243"/>
        <end position="265"/>
    </location>
</feature>
<dbReference type="Pfam" id="PF12836">
    <property type="entry name" value="HHH_3"/>
    <property type="match status" value="1"/>
</dbReference>
<dbReference type="Pfam" id="PF10531">
    <property type="entry name" value="SLBB"/>
    <property type="match status" value="1"/>
</dbReference>
<dbReference type="SMART" id="SM00278">
    <property type="entry name" value="HhH1"/>
    <property type="match status" value="2"/>
</dbReference>
<dbReference type="InterPro" id="IPR019554">
    <property type="entry name" value="Soluble_ligand-bd"/>
</dbReference>
<keyword evidence="2" id="KW-0812">Transmembrane</keyword>
<dbReference type="RefSeq" id="WP_242607802.1">
    <property type="nucleotide sequence ID" value="NZ_SGWX01000001.1"/>
</dbReference>
<dbReference type="PANTHER" id="PTHR21180:SF32">
    <property type="entry name" value="ENDONUCLEASE_EXONUCLEASE_PHOSPHATASE FAMILY DOMAIN-CONTAINING PROTEIN 1"/>
    <property type="match status" value="1"/>
</dbReference>